<dbReference type="InterPro" id="IPR051799">
    <property type="entry name" value="NADH_flavin_oxidoreductase"/>
</dbReference>
<dbReference type="OrthoDB" id="1663137at2759"/>
<evidence type="ECO:0000259" key="3">
    <source>
        <dbReference type="Pfam" id="PF00724"/>
    </source>
</evidence>
<evidence type="ECO:0000313" key="4">
    <source>
        <dbReference type="EMBL" id="CAD5208638.1"/>
    </source>
</evidence>
<evidence type="ECO:0000256" key="1">
    <source>
        <dbReference type="ARBA" id="ARBA00022630"/>
    </source>
</evidence>
<dbReference type="Gene3D" id="3.20.20.70">
    <property type="entry name" value="Aldolase class I"/>
    <property type="match status" value="1"/>
</dbReference>
<feature type="domain" description="NADH:flavin oxidoreductase/NADH oxidase N-terminal" evidence="3">
    <location>
        <begin position="19"/>
        <end position="366"/>
    </location>
</feature>
<dbReference type="Proteomes" id="UP000582659">
    <property type="component" value="Unassembled WGS sequence"/>
</dbReference>
<dbReference type="PANTHER" id="PTHR43656">
    <property type="entry name" value="BINDING OXIDOREDUCTASE, PUTATIVE (AFU_ORTHOLOGUE AFUA_2G08260)-RELATED"/>
    <property type="match status" value="1"/>
</dbReference>
<dbReference type="EMBL" id="CAJFCV020000001">
    <property type="protein sequence ID" value="CAG9082296.1"/>
    <property type="molecule type" value="Genomic_DNA"/>
</dbReference>
<dbReference type="InterPro" id="IPR013785">
    <property type="entry name" value="Aldolase_TIM"/>
</dbReference>
<keyword evidence="1" id="KW-0285">Flavoprotein</keyword>
<dbReference type="AlphaFoldDB" id="A0A1I7S640"/>
<protein>
    <submittedName>
        <fullName evidence="4">(pine wood nematode) hypothetical protein</fullName>
    </submittedName>
    <submittedName>
        <fullName evidence="7">Oxidored_FMN domain-containing protein</fullName>
    </submittedName>
</protein>
<reference evidence="7" key="1">
    <citation type="submission" date="2016-11" db="UniProtKB">
        <authorList>
            <consortium name="WormBaseParasite"/>
        </authorList>
    </citation>
    <scope>IDENTIFICATION</scope>
</reference>
<dbReference type="Proteomes" id="UP000095284">
    <property type="component" value="Unplaced"/>
</dbReference>
<evidence type="ECO:0000313" key="6">
    <source>
        <dbReference type="Proteomes" id="UP000659654"/>
    </source>
</evidence>
<accession>A0A1I7S640</accession>
<dbReference type="SMR" id="A0A1I7S640"/>
<dbReference type="Pfam" id="PF00724">
    <property type="entry name" value="Oxidored_FMN"/>
    <property type="match status" value="1"/>
</dbReference>
<dbReference type="CDD" id="cd04733">
    <property type="entry name" value="OYE_like_2_FMN"/>
    <property type="match status" value="1"/>
</dbReference>
<evidence type="ECO:0000313" key="7">
    <source>
        <dbReference type="WBParaSite" id="BXY_0847600.1"/>
    </source>
</evidence>
<name>A0A1I7S640_BURXY</name>
<organism evidence="5 7">
    <name type="scientific">Bursaphelenchus xylophilus</name>
    <name type="common">Pinewood nematode worm</name>
    <name type="synonym">Aphelenchoides xylophilus</name>
    <dbReference type="NCBI Taxonomy" id="6326"/>
    <lineage>
        <taxon>Eukaryota</taxon>
        <taxon>Metazoa</taxon>
        <taxon>Ecdysozoa</taxon>
        <taxon>Nematoda</taxon>
        <taxon>Chromadorea</taxon>
        <taxon>Rhabditida</taxon>
        <taxon>Tylenchina</taxon>
        <taxon>Tylenchomorpha</taxon>
        <taxon>Aphelenchoidea</taxon>
        <taxon>Aphelenchoididae</taxon>
        <taxon>Bursaphelenchus</taxon>
    </lineage>
</organism>
<keyword evidence="2" id="KW-0560">Oxidoreductase</keyword>
<sequence length="458" mass="49771">MVVKRIEVAGTADPTILGEPLKFKTSGRVAKNRFLKAALSEYTATFDNKDFTKTGQITPTLHNLYEKWGQGGFGVVLTGNLQIDPKHLEAAGNHIISKENWTAKKAEDLKKFAAAIKADGALALAQVGHAGRQTPEHINPHPLAPSAVPLISNTFGNTFGTPVALTLEQIQTEVIDRIVFQCEKLKEAGFDGVELHGAHGYLLAEFISPTTNKRTDKYGGSAEKRAQILVDVYNGIRSKIPASTGFVIGIKLNSVEFQNHGLGLEDAITTAKIVDQTGYDFIEFSGGTYEKFGFEAKESTKKREAFFIQFTEAIKPHVKNAVVYLTGGFRTVPAMVSAVKDGATDGIGLGRPICAEPDLPKKILSGQVQSAIYNPVENDFEKAFAVASTQMGQAGARPYSECAGDPSYGIMDESDEREFAAFFEEFKTYLDDKIARAQKGEIPVGVCSYQPKYLKTVS</sequence>
<dbReference type="WBParaSite" id="BXY_0847600.1">
    <property type="protein sequence ID" value="BXY_0847600.1"/>
    <property type="gene ID" value="BXY_0847600"/>
</dbReference>
<dbReference type="GO" id="GO:0016491">
    <property type="term" value="F:oxidoreductase activity"/>
    <property type="evidence" value="ECO:0007669"/>
    <property type="project" value="UniProtKB-KW"/>
</dbReference>
<dbReference type="InterPro" id="IPR001155">
    <property type="entry name" value="OxRdtase_FMN_N"/>
</dbReference>
<keyword evidence="6" id="KW-1185">Reference proteome</keyword>
<dbReference type="eggNOG" id="KOG0134">
    <property type="taxonomic scope" value="Eukaryota"/>
</dbReference>
<dbReference type="EMBL" id="CAJFDI010000001">
    <property type="protein sequence ID" value="CAD5208638.1"/>
    <property type="molecule type" value="Genomic_DNA"/>
</dbReference>
<dbReference type="PANTHER" id="PTHR43656:SF5">
    <property type="entry name" value="NADH:FLAVIN OXIDOREDUCTASE_NADH OXIDASE N-TERMINAL DOMAIN-CONTAINING PROTEIN"/>
    <property type="match status" value="1"/>
</dbReference>
<proteinExistence type="predicted"/>
<evidence type="ECO:0000256" key="2">
    <source>
        <dbReference type="ARBA" id="ARBA00023002"/>
    </source>
</evidence>
<dbReference type="GO" id="GO:0010181">
    <property type="term" value="F:FMN binding"/>
    <property type="evidence" value="ECO:0007669"/>
    <property type="project" value="InterPro"/>
</dbReference>
<dbReference type="SUPFAM" id="SSF51395">
    <property type="entry name" value="FMN-linked oxidoreductases"/>
    <property type="match status" value="1"/>
</dbReference>
<dbReference type="Proteomes" id="UP000659654">
    <property type="component" value="Unassembled WGS sequence"/>
</dbReference>
<reference evidence="4" key="2">
    <citation type="submission" date="2020-09" db="EMBL/GenBank/DDBJ databases">
        <authorList>
            <person name="Kikuchi T."/>
        </authorList>
    </citation>
    <scope>NUCLEOTIDE SEQUENCE</scope>
    <source>
        <strain evidence="4">Ka4C1</strain>
    </source>
</reference>
<gene>
    <name evidence="4" type="ORF">BXYJ_LOCUS874</name>
</gene>
<evidence type="ECO:0000313" key="5">
    <source>
        <dbReference type="Proteomes" id="UP000095284"/>
    </source>
</evidence>